<dbReference type="Gene3D" id="2.60.40.10">
    <property type="entry name" value="Immunoglobulins"/>
    <property type="match status" value="1"/>
</dbReference>
<organism evidence="3 4">
    <name type="scientific">Teladorsagia circumcincta</name>
    <name type="common">Brown stomach worm</name>
    <name type="synonym">Ostertagia circumcincta</name>
    <dbReference type="NCBI Taxonomy" id="45464"/>
    <lineage>
        <taxon>Eukaryota</taxon>
        <taxon>Metazoa</taxon>
        <taxon>Ecdysozoa</taxon>
        <taxon>Nematoda</taxon>
        <taxon>Chromadorea</taxon>
        <taxon>Rhabditida</taxon>
        <taxon>Rhabditina</taxon>
        <taxon>Rhabditomorpha</taxon>
        <taxon>Strongyloidea</taxon>
        <taxon>Trichostrongylidae</taxon>
        <taxon>Teladorsagia</taxon>
    </lineage>
</organism>
<protein>
    <submittedName>
        <fullName evidence="3">Fibronectin type III domain protein</fullName>
    </submittedName>
</protein>
<evidence type="ECO:0000256" key="1">
    <source>
        <dbReference type="ARBA" id="ARBA00022737"/>
    </source>
</evidence>
<name>A0A2G9TSQ3_TELCI</name>
<gene>
    <name evidence="3" type="ORF">TELCIR_18000</name>
</gene>
<dbReference type="Proteomes" id="UP000230423">
    <property type="component" value="Unassembled WGS sequence"/>
</dbReference>
<dbReference type="AlphaFoldDB" id="A0A2G9TSQ3"/>
<feature type="non-terminal residue" evidence="3">
    <location>
        <position position="1"/>
    </location>
</feature>
<evidence type="ECO:0000313" key="3">
    <source>
        <dbReference type="EMBL" id="PIO60502.1"/>
    </source>
</evidence>
<proteinExistence type="predicted"/>
<dbReference type="EMBL" id="KZ355316">
    <property type="protein sequence ID" value="PIO60502.1"/>
    <property type="molecule type" value="Genomic_DNA"/>
</dbReference>
<dbReference type="InterPro" id="IPR003961">
    <property type="entry name" value="FN3_dom"/>
</dbReference>
<dbReference type="Pfam" id="PF00041">
    <property type="entry name" value="fn3"/>
    <property type="match status" value="1"/>
</dbReference>
<dbReference type="OrthoDB" id="6244967at2759"/>
<dbReference type="InterPro" id="IPR036116">
    <property type="entry name" value="FN3_sf"/>
</dbReference>
<sequence>YKLDEPHTAWTEFVVEDPMAVSVPSVPPNNFRVENVVNFSTVSFKWEAVEESTVNGFFRGYEIEFWRDVLPARKYRIALLPNETEKVIATLAPNSNYTAVIRTKNRRYGSEPSPEVHLTTPEGCELITTYLQPIGHYYKEMEIGHQLENDEERQFLEYQYGYKS</sequence>
<accession>A0A2G9TSQ3</accession>
<dbReference type="InterPro" id="IPR013783">
    <property type="entry name" value="Ig-like_fold"/>
</dbReference>
<keyword evidence="1" id="KW-0677">Repeat</keyword>
<evidence type="ECO:0000259" key="2">
    <source>
        <dbReference type="PROSITE" id="PS50853"/>
    </source>
</evidence>
<keyword evidence="4" id="KW-1185">Reference proteome</keyword>
<dbReference type="FunFam" id="2.60.40.10:FF:000028">
    <property type="entry name" value="Neuronal cell adhesion molecule"/>
    <property type="match status" value="1"/>
</dbReference>
<reference evidence="3 4" key="1">
    <citation type="submission" date="2015-09" db="EMBL/GenBank/DDBJ databases">
        <title>Draft genome of the parasitic nematode Teladorsagia circumcincta isolate WARC Sus (inbred).</title>
        <authorList>
            <person name="Mitreva M."/>
        </authorList>
    </citation>
    <scope>NUCLEOTIDE SEQUENCE [LARGE SCALE GENOMIC DNA]</scope>
    <source>
        <strain evidence="3 4">S</strain>
    </source>
</reference>
<evidence type="ECO:0000313" key="4">
    <source>
        <dbReference type="Proteomes" id="UP000230423"/>
    </source>
</evidence>
<dbReference type="SUPFAM" id="SSF49265">
    <property type="entry name" value="Fibronectin type III"/>
    <property type="match status" value="1"/>
</dbReference>
<dbReference type="CDD" id="cd00063">
    <property type="entry name" value="FN3"/>
    <property type="match status" value="1"/>
</dbReference>
<dbReference type="PROSITE" id="PS50853">
    <property type="entry name" value="FN3"/>
    <property type="match status" value="1"/>
</dbReference>
<feature type="domain" description="Fibronectin type-III" evidence="2">
    <location>
        <begin position="27"/>
        <end position="123"/>
    </location>
</feature>